<evidence type="ECO:0000256" key="7">
    <source>
        <dbReference type="ARBA" id="ARBA00022857"/>
    </source>
</evidence>
<dbReference type="GO" id="GO:0071266">
    <property type="term" value="P:'de novo' L-methionine biosynthetic process"/>
    <property type="evidence" value="ECO:0007669"/>
    <property type="project" value="UniProtKB-ARBA"/>
</dbReference>
<dbReference type="InterPro" id="IPR012280">
    <property type="entry name" value="Semialdhyde_DH_dimer_dom"/>
</dbReference>
<dbReference type="OrthoDB" id="1894490at2759"/>
<dbReference type="GO" id="GO:0009088">
    <property type="term" value="P:threonine biosynthetic process"/>
    <property type="evidence" value="ECO:0007669"/>
    <property type="project" value="UniProtKB-KW"/>
</dbReference>
<dbReference type="PANTHER" id="PTHR46718">
    <property type="entry name" value="ASPARTATE-SEMIALDEHYDE DEHYDROGENASE"/>
    <property type="match status" value="1"/>
</dbReference>
<dbReference type="GO" id="GO:0046983">
    <property type="term" value="F:protein dimerization activity"/>
    <property type="evidence" value="ECO:0007669"/>
    <property type="project" value="InterPro"/>
</dbReference>
<keyword evidence="6" id="KW-0791">Threonine biosynthesis</keyword>
<dbReference type="EMBL" id="KB456272">
    <property type="protein sequence ID" value="EMF07963.1"/>
    <property type="molecule type" value="Genomic_DNA"/>
</dbReference>
<dbReference type="PIRSF" id="PIRSF000148">
    <property type="entry name" value="ASA_dh"/>
    <property type="match status" value="1"/>
</dbReference>
<dbReference type="InterPro" id="IPR051823">
    <property type="entry name" value="ASADH-related"/>
</dbReference>
<dbReference type="SMART" id="SM00859">
    <property type="entry name" value="Semialdhyde_dh"/>
    <property type="match status" value="1"/>
</dbReference>
<keyword evidence="9" id="KW-0486">Methionine biosynthesis</keyword>
<dbReference type="GO" id="GO:0051287">
    <property type="term" value="F:NAD binding"/>
    <property type="evidence" value="ECO:0007669"/>
    <property type="project" value="InterPro"/>
</dbReference>
<dbReference type="EC" id="1.2.1.11" evidence="4"/>
<evidence type="ECO:0000256" key="4">
    <source>
        <dbReference type="ARBA" id="ARBA00013120"/>
    </source>
</evidence>
<accession>M3BP77</accession>
<comment type="subunit">
    <text evidence="10">Homotetramer; dimer of dimers.</text>
</comment>
<dbReference type="RefSeq" id="XP_016756084.1">
    <property type="nucleotide sequence ID" value="XM_016907355.1"/>
</dbReference>
<dbReference type="InterPro" id="IPR036291">
    <property type="entry name" value="NAD(P)-bd_dom_sf"/>
</dbReference>
<evidence type="ECO:0000256" key="13">
    <source>
        <dbReference type="ARBA" id="ARBA00050041"/>
    </source>
</evidence>
<dbReference type="GO" id="GO:0009090">
    <property type="term" value="P:homoserine biosynthetic process"/>
    <property type="evidence" value="ECO:0007669"/>
    <property type="project" value="EnsemblFungi"/>
</dbReference>
<evidence type="ECO:0000313" key="17">
    <source>
        <dbReference type="Proteomes" id="UP000016931"/>
    </source>
</evidence>
<dbReference type="OMA" id="CEEEMKM"/>
<evidence type="ECO:0000259" key="15">
    <source>
        <dbReference type="SMART" id="SM00859"/>
    </source>
</evidence>
<comment type="pathway">
    <text evidence="2">Amino-acid biosynthesis; L-threonine biosynthesis; L-threonine from L-aspartate: step 2/5.</text>
</comment>
<comment type="catalytic activity">
    <reaction evidence="11">
        <text>L-aspartate 4-semialdehyde + phosphate + NADP(+) = 4-phospho-L-aspartate + NADPH + H(+)</text>
        <dbReference type="Rhea" id="RHEA:24284"/>
        <dbReference type="ChEBI" id="CHEBI:15378"/>
        <dbReference type="ChEBI" id="CHEBI:43474"/>
        <dbReference type="ChEBI" id="CHEBI:57535"/>
        <dbReference type="ChEBI" id="CHEBI:57783"/>
        <dbReference type="ChEBI" id="CHEBI:58349"/>
        <dbReference type="ChEBI" id="CHEBI:537519"/>
        <dbReference type="EC" id="1.2.1.11"/>
    </reaction>
    <physiologicalReaction direction="right-to-left" evidence="11">
        <dbReference type="Rhea" id="RHEA:24286"/>
    </physiologicalReaction>
</comment>
<dbReference type="GO" id="GO:0004073">
    <property type="term" value="F:aspartate-semialdehyde dehydrogenase activity"/>
    <property type="evidence" value="ECO:0007669"/>
    <property type="project" value="UniProtKB-EC"/>
</dbReference>
<reference evidence="16 17" key="1">
    <citation type="journal article" date="2012" name="PLoS Pathog.">
        <title>Diverse lifestyles and strategies of plant pathogenesis encoded in the genomes of eighteen Dothideomycetes fungi.</title>
        <authorList>
            <person name="Ohm R.A."/>
            <person name="Feau N."/>
            <person name="Henrissat B."/>
            <person name="Schoch C.L."/>
            <person name="Horwitz B.A."/>
            <person name="Barry K.W."/>
            <person name="Condon B.J."/>
            <person name="Copeland A.C."/>
            <person name="Dhillon B."/>
            <person name="Glaser F."/>
            <person name="Hesse C.N."/>
            <person name="Kosti I."/>
            <person name="LaButti K."/>
            <person name="Lindquist E.A."/>
            <person name="Lucas S."/>
            <person name="Salamov A.A."/>
            <person name="Bradshaw R.E."/>
            <person name="Ciuffetti L."/>
            <person name="Hamelin R.C."/>
            <person name="Kema G.H.J."/>
            <person name="Lawrence C."/>
            <person name="Scott J.A."/>
            <person name="Spatafora J.W."/>
            <person name="Turgeon B.G."/>
            <person name="de Wit P.J.G.M."/>
            <person name="Zhong S."/>
            <person name="Goodwin S.B."/>
            <person name="Grigoriev I.V."/>
        </authorList>
    </citation>
    <scope>NUCLEOTIDE SEQUENCE [LARGE SCALE GENOMIC DNA]</scope>
    <source>
        <strain evidence="16 17">SO2202</strain>
    </source>
</reference>
<evidence type="ECO:0000256" key="11">
    <source>
        <dbReference type="ARBA" id="ARBA00049864"/>
    </source>
</evidence>
<comment type="function">
    <text evidence="12">Catalyzes the NADPH-dependent formation of L-aspartate 4-semialdehyde (L-ASA) by the reductive dephosphorylation of 4-phospho-L-aspartate. Mediates the second step in the biosynthesis of amino acids that derive from aspartate (the aspartate family of amino acids), including methioinine and threonine, the latter of which is a precursor to isoleucine.</text>
</comment>
<keyword evidence="7" id="KW-0521">NADP</keyword>
<dbReference type="HOGENOM" id="CLU_049966_1_0_1"/>
<dbReference type="FunFam" id="3.40.50.720:FF:000200">
    <property type="entry name" value="Aspartate-semialdehyde dehydrogenase"/>
    <property type="match status" value="1"/>
</dbReference>
<dbReference type="Pfam" id="PF01118">
    <property type="entry name" value="Semialdhyde_dh"/>
    <property type="match status" value="1"/>
</dbReference>
<dbReference type="AlphaFoldDB" id="M3BP77"/>
<dbReference type="GO" id="GO:0050661">
    <property type="term" value="F:NADP binding"/>
    <property type="evidence" value="ECO:0007669"/>
    <property type="project" value="InterPro"/>
</dbReference>
<feature type="active site" description="Proton acceptor" evidence="14">
    <location>
        <position position="274"/>
    </location>
</feature>
<dbReference type="SUPFAM" id="SSF55347">
    <property type="entry name" value="Glyceraldehyde-3-phosphate dehydrogenase-like, C-terminal domain"/>
    <property type="match status" value="1"/>
</dbReference>
<dbReference type="CDD" id="cd02315">
    <property type="entry name" value="ScASADH_like_N"/>
    <property type="match status" value="1"/>
</dbReference>
<dbReference type="InterPro" id="IPR000534">
    <property type="entry name" value="Semialdehyde_DH_NAD-bd"/>
</dbReference>
<evidence type="ECO:0000256" key="9">
    <source>
        <dbReference type="ARBA" id="ARBA00023167"/>
    </source>
</evidence>
<evidence type="ECO:0000256" key="1">
    <source>
        <dbReference type="ARBA" id="ARBA00005021"/>
    </source>
</evidence>
<dbReference type="NCBIfam" id="NF006416">
    <property type="entry name" value="PRK08664.1"/>
    <property type="match status" value="1"/>
</dbReference>
<evidence type="ECO:0000256" key="10">
    <source>
        <dbReference type="ARBA" id="ARBA00044762"/>
    </source>
</evidence>
<keyword evidence="17" id="KW-1185">Reference proteome</keyword>
<keyword evidence="8" id="KW-0560">Oxidoreductase</keyword>
<evidence type="ECO:0000256" key="5">
    <source>
        <dbReference type="ARBA" id="ARBA00022605"/>
    </source>
</evidence>
<dbReference type="SUPFAM" id="SSF51735">
    <property type="entry name" value="NAD(P)-binding Rossmann-fold domains"/>
    <property type="match status" value="1"/>
</dbReference>
<keyword evidence="5" id="KW-0028">Amino-acid biosynthesis</keyword>
<evidence type="ECO:0000256" key="2">
    <source>
        <dbReference type="ARBA" id="ARBA00005097"/>
    </source>
</evidence>
<protein>
    <recommendedName>
        <fullName evidence="13">Aspartate-semialdehyde dehydrogenase</fullName>
        <ecNumber evidence="4">1.2.1.11</ecNumber>
    </recommendedName>
</protein>
<comment type="similarity">
    <text evidence="3">Belongs to the aspartate-semialdehyde dehydrogenase family.</text>
</comment>
<feature type="active site" description="Acyl-thioester intermediate" evidence="14">
    <location>
        <position position="177"/>
    </location>
</feature>
<name>M3BP77_SPHMS</name>
<dbReference type="InterPro" id="IPR005676">
    <property type="entry name" value="Asp_semi-ald_DH_pep-lack"/>
</dbReference>
<dbReference type="Pfam" id="PF02774">
    <property type="entry name" value="Semialdhyde_dhC"/>
    <property type="match status" value="1"/>
</dbReference>
<gene>
    <name evidence="16" type="ORF">SEPMUDRAFT_152293</name>
</gene>
<dbReference type="NCBIfam" id="TIGR00978">
    <property type="entry name" value="asd_EA"/>
    <property type="match status" value="1"/>
</dbReference>
<sequence>METAKHQIHEQGHDLVLRMAVNHSNFPPKRCGVLGATGSVGQRFILLLAQHPHFQLTAVGASPRSAGKAYKDAVKWKQATPMSKALGELVVKSCTPEEFKGEVDIVFSGLDSDVAEDTEMAFLKANIPTFSNAKNYRRNPLVPLVVPTVNLPHLDLIPHQRSHFQLEKGFLVCNSNCAVIGIVIPFAALQAKFGEINTVSVVTMQAVSGAGYPGVSSMDIIDNVVPFISGEEDKLETEARKILGGINTEKNAFTEQSALRISAACNRVPVLDGHMACVSLKFAKQPPPSAQEVKEALKAYVSDAQKLSCPSAPEKAIVLFDDDQPDRPQPRLDRELDRGYAVSVGRVREDESGIFDIKFVALSHNTVIGAAGSSILNAEAAVMRGYI</sequence>
<comment type="pathway">
    <text evidence="1">Amino-acid biosynthesis; L-methionine biosynthesis via de novo pathway; L-homoserine from L-aspartate: step 2/3.</text>
</comment>
<proteinExistence type="inferred from homology"/>
<dbReference type="Gene3D" id="3.30.360.10">
    <property type="entry name" value="Dihydrodipicolinate Reductase, domain 2"/>
    <property type="match status" value="1"/>
</dbReference>
<evidence type="ECO:0000256" key="12">
    <source>
        <dbReference type="ARBA" id="ARBA00049950"/>
    </source>
</evidence>
<dbReference type="STRING" id="692275.M3BP77"/>
<dbReference type="CDD" id="cd18130">
    <property type="entry name" value="ASADH_C_arch_fung_like"/>
    <property type="match status" value="1"/>
</dbReference>
<dbReference type="GeneID" id="27904492"/>
<dbReference type="Gene3D" id="3.40.50.720">
    <property type="entry name" value="NAD(P)-binding Rossmann-like Domain"/>
    <property type="match status" value="1"/>
</dbReference>
<organism evidence="16 17">
    <name type="scientific">Sphaerulina musiva (strain SO2202)</name>
    <name type="common">Poplar stem canker fungus</name>
    <name type="synonym">Septoria musiva</name>
    <dbReference type="NCBI Taxonomy" id="692275"/>
    <lineage>
        <taxon>Eukaryota</taxon>
        <taxon>Fungi</taxon>
        <taxon>Dikarya</taxon>
        <taxon>Ascomycota</taxon>
        <taxon>Pezizomycotina</taxon>
        <taxon>Dothideomycetes</taxon>
        <taxon>Dothideomycetidae</taxon>
        <taxon>Mycosphaerellales</taxon>
        <taxon>Mycosphaerellaceae</taxon>
        <taxon>Sphaerulina</taxon>
    </lineage>
</organism>
<evidence type="ECO:0000313" key="16">
    <source>
        <dbReference type="EMBL" id="EMF07963.1"/>
    </source>
</evidence>
<evidence type="ECO:0000256" key="3">
    <source>
        <dbReference type="ARBA" id="ARBA00010584"/>
    </source>
</evidence>
<dbReference type="Proteomes" id="UP000016931">
    <property type="component" value="Unassembled WGS sequence"/>
</dbReference>
<evidence type="ECO:0000256" key="8">
    <source>
        <dbReference type="ARBA" id="ARBA00023002"/>
    </source>
</evidence>
<evidence type="ECO:0000256" key="6">
    <source>
        <dbReference type="ARBA" id="ARBA00022697"/>
    </source>
</evidence>
<feature type="domain" description="Semialdehyde dehydrogenase NAD-binding" evidence="15">
    <location>
        <begin position="30"/>
        <end position="157"/>
    </location>
</feature>
<dbReference type="eggNOG" id="KOG4777">
    <property type="taxonomic scope" value="Eukaryota"/>
</dbReference>
<dbReference type="FunFam" id="3.30.360.10:FF:000016">
    <property type="entry name" value="Probable aspartate-semialdehyde dehydrogenase"/>
    <property type="match status" value="1"/>
</dbReference>
<dbReference type="PANTHER" id="PTHR46718:SF1">
    <property type="entry name" value="ASPARTATE-SEMIALDEHYDE DEHYDROGENASE"/>
    <property type="match status" value="1"/>
</dbReference>
<evidence type="ECO:0000256" key="14">
    <source>
        <dbReference type="PIRSR" id="PIRSR000148-1"/>
    </source>
</evidence>